<gene>
    <name evidence="3" type="ORF">H0I76_08960</name>
</gene>
<feature type="transmembrane region" description="Helical" evidence="1">
    <location>
        <begin position="234"/>
        <end position="259"/>
    </location>
</feature>
<reference evidence="3" key="1">
    <citation type="submission" date="2020-12" db="EMBL/GenBank/DDBJ databases">
        <title>Bacterial taxonomy.</title>
        <authorList>
            <person name="Pan X."/>
        </authorList>
    </citation>
    <scope>NUCLEOTIDE SEQUENCE</scope>
    <source>
        <strain evidence="3">M0105</strain>
    </source>
</reference>
<dbReference type="AlphaFoldDB" id="A0A8J7M6D9"/>
<feature type="signal peptide" evidence="2">
    <location>
        <begin position="1"/>
        <end position="22"/>
    </location>
</feature>
<organism evidence="3 4">
    <name type="scientific">Thermohalobaculum xanthum</name>
    <dbReference type="NCBI Taxonomy" id="2753746"/>
    <lineage>
        <taxon>Bacteria</taxon>
        <taxon>Pseudomonadati</taxon>
        <taxon>Pseudomonadota</taxon>
        <taxon>Alphaproteobacteria</taxon>
        <taxon>Rhodobacterales</taxon>
        <taxon>Paracoccaceae</taxon>
        <taxon>Thermohalobaculum</taxon>
    </lineage>
</organism>
<sequence length="260" mass="28413">MRAAALILVMLLALVAPPRASAEEVVAGLSQTRVSITTWFSGSEIFIYGAVKREAPIPKGPPLDVVIAVTGPSTPVIVRRKSREFGVWVNGPGLHVDAAPSFYAVSTTRPLVETLSATEDLRYAVGLKGLGQVIRLVDAPAWLGDQRDEYLEAVVRLRRAQGVYFEQIGGVTVDEETLFQTRIELPAQLVEGDYRARIFLTRNRAVVDYYETSIAVRKVGIEHLIDEMAHERSALYGILSIVVALVAGWAAAALFRFIAP</sequence>
<keyword evidence="2" id="KW-0732">Signal</keyword>
<feature type="chain" id="PRO_5035196401" evidence="2">
    <location>
        <begin position="23"/>
        <end position="260"/>
    </location>
</feature>
<keyword evidence="4" id="KW-1185">Reference proteome</keyword>
<dbReference type="RefSeq" id="WP_200609425.1">
    <property type="nucleotide sequence ID" value="NZ_JAEHHL010000004.1"/>
</dbReference>
<proteinExistence type="predicted"/>
<accession>A0A8J7M6D9</accession>
<keyword evidence="1" id="KW-1133">Transmembrane helix</keyword>
<keyword evidence="1" id="KW-0812">Transmembrane</keyword>
<name>A0A8J7M6D9_9RHOB</name>
<evidence type="ECO:0000313" key="4">
    <source>
        <dbReference type="Proteomes" id="UP000655420"/>
    </source>
</evidence>
<dbReference type="Proteomes" id="UP000655420">
    <property type="component" value="Unassembled WGS sequence"/>
</dbReference>
<comment type="caution">
    <text evidence="3">The sequence shown here is derived from an EMBL/GenBank/DDBJ whole genome shotgun (WGS) entry which is preliminary data.</text>
</comment>
<dbReference type="Pfam" id="PF09608">
    <property type="entry name" value="Alph_Pro_TM"/>
    <property type="match status" value="1"/>
</dbReference>
<dbReference type="InterPro" id="IPR019088">
    <property type="entry name" value="CHP02186-rel_TM"/>
</dbReference>
<dbReference type="EMBL" id="JAEHHL010000004">
    <property type="protein sequence ID" value="MBK0399319.1"/>
    <property type="molecule type" value="Genomic_DNA"/>
</dbReference>
<evidence type="ECO:0000256" key="1">
    <source>
        <dbReference type="SAM" id="Phobius"/>
    </source>
</evidence>
<keyword evidence="1" id="KW-0472">Membrane</keyword>
<evidence type="ECO:0000256" key="2">
    <source>
        <dbReference type="SAM" id="SignalP"/>
    </source>
</evidence>
<protein>
    <submittedName>
        <fullName evidence="3">TIGR02186 family protein</fullName>
    </submittedName>
</protein>
<evidence type="ECO:0000313" key="3">
    <source>
        <dbReference type="EMBL" id="MBK0399319.1"/>
    </source>
</evidence>